<proteinExistence type="predicted"/>
<keyword evidence="2 5" id="KW-0812">Transmembrane</keyword>
<evidence type="ECO:0000256" key="1">
    <source>
        <dbReference type="ARBA" id="ARBA00004141"/>
    </source>
</evidence>
<dbReference type="SUPFAM" id="SSF103473">
    <property type="entry name" value="MFS general substrate transporter"/>
    <property type="match status" value="1"/>
</dbReference>
<feature type="transmembrane region" description="Helical" evidence="5">
    <location>
        <begin position="28"/>
        <end position="52"/>
    </location>
</feature>
<comment type="subcellular location">
    <subcellularLocation>
        <location evidence="1">Membrane</location>
        <topology evidence="1">Multi-pass membrane protein</topology>
    </subcellularLocation>
</comment>
<dbReference type="AlphaFoldDB" id="A0A1Y1YMS0"/>
<dbReference type="InterPro" id="IPR050360">
    <property type="entry name" value="MFS_Sugar_Transporters"/>
</dbReference>
<organism evidence="6 7">
    <name type="scientific">Clohesyomyces aquaticus</name>
    <dbReference type="NCBI Taxonomy" id="1231657"/>
    <lineage>
        <taxon>Eukaryota</taxon>
        <taxon>Fungi</taxon>
        <taxon>Dikarya</taxon>
        <taxon>Ascomycota</taxon>
        <taxon>Pezizomycotina</taxon>
        <taxon>Dothideomycetes</taxon>
        <taxon>Pleosporomycetidae</taxon>
        <taxon>Pleosporales</taxon>
        <taxon>Lindgomycetaceae</taxon>
        <taxon>Clohesyomyces</taxon>
    </lineage>
</organism>
<name>A0A1Y1YMS0_9PLEO</name>
<dbReference type="GO" id="GO:0016020">
    <property type="term" value="C:membrane"/>
    <property type="evidence" value="ECO:0007669"/>
    <property type="project" value="UniProtKB-SubCell"/>
</dbReference>
<gene>
    <name evidence="6" type="ORF">BCR34DRAFT_606775</name>
</gene>
<dbReference type="Pfam" id="PF00083">
    <property type="entry name" value="Sugar_tr"/>
    <property type="match status" value="2"/>
</dbReference>
<reference evidence="6 7" key="1">
    <citation type="submission" date="2016-07" db="EMBL/GenBank/DDBJ databases">
        <title>Pervasive Adenine N6-methylation of Active Genes in Fungi.</title>
        <authorList>
            <consortium name="DOE Joint Genome Institute"/>
            <person name="Mondo S.J."/>
            <person name="Dannebaum R.O."/>
            <person name="Kuo R.C."/>
            <person name="Labutti K."/>
            <person name="Haridas S."/>
            <person name="Kuo A."/>
            <person name="Salamov A."/>
            <person name="Ahrendt S.R."/>
            <person name="Lipzen A."/>
            <person name="Sullivan W."/>
            <person name="Andreopoulos W.B."/>
            <person name="Clum A."/>
            <person name="Lindquist E."/>
            <person name="Daum C."/>
            <person name="Ramamoorthy G.K."/>
            <person name="Gryganskyi A."/>
            <person name="Culley D."/>
            <person name="Magnuson J.K."/>
            <person name="James T.Y."/>
            <person name="O'Malley M.A."/>
            <person name="Stajich J.E."/>
            <person name="Spatafora J.W."/>
            <person name="Visel A."/>
            <person name="Grigoriev I.V."/>
        </authorList>
    </citation>
    <scope>NUCLEOTIDE SEQUENCE [LARGE SCALE GENOMIC DNA]</scope>
    <source>
        <strain evidence="6 7">CBS 115471</strain>
    </source>
</reference>
<protein>
    <recommendedName>
        <fullName evidence="8">Major facilitator superfamily (MFS) profile domain-containing protein</fullName>
    </recommendedName>
</protein>
<evidence type="ECO:0000313" key="6">
    <source>
        <dbReference type="EMBL" id="ORX98864.1"/>
    </source>
</evidence>
<dbReference type="OrthoDB" id="6133115at2759"/>
<evidence type="ECO:0000313" key="7">
    <source>
        <dbReference type="Proteomes" id="UP000193144"/>
    </source>
</evidence>
<dbReference type="PANTHER" id="PTHR48022">
    <property type="entry name" value="PLASTIDIC GLUCOSE TRANSPORTER 4"/>
    <property type="match status" value="1"/>
</dbReference>
<dbReference type="Proteomes" id="UP000193144">
    <property type="component" value="Unassembled WGS sequence"/>
</dbReference>
<sequence>MNGLQSISYWKDYFGHPTGTRLGLINGIYPVGAVISLPVTSFIIISAIIQACAQIYIMLVCSRLVLEFASPVSQSISPILIAELAYPTHRGKIVFGCGFMQSSWSWSLPSLLQGFTPLVQLSLIWLISESPRWLLANGREEEAEAILLRLHSPPNKPQNELAALEIKEIK</sequence>
<dbReference type="InterPro" id="IPR036259">
    <property type="entry name" value="MFS_trans_sf"/>
</dbReference>
<evidence type="ECO:0000256" key="2">
    <source>
        <dbReference type="ARBA" id="ARBA00022692"/>
    </source>
</evidence>
<dbReference type="EMBL" id="MCFA01000207">
    <property type="protein sequence ID" value="ORX98864.1"/>
    <property type="molecule type" value="Genomic_DNA"/>
</dbReference>
<dbReference type="InterPro" id="IPR005828">
    <property type="entry name" value="MFS_sugar_transport-like"/>
</dbReference>
<dbReference type="PANTHER" id="PTHR48022:SF3">
    <property type="entry name" value="HEXOSE TRANSPORTER PROTEIN (AFU_ORTHOLOGUE AFUA_8G04480)-RELATED"/>
    <property type="match status" value="1"/>
</dbReference>
<keyword evidence="7" id="KW-1185">Reference proteome</keyword>
<evidence type="ECO:0000256" key="5">
    <source>
        <dbReference type="SAM" id="Phobius"/>
    </source>
</evidence>
<evidence type="ECO:0000256" key="4">
    <source>
        <dbReference type="ARBA" id="ARBA00023136"/>
    </source>
</evidence>
<evidence type="ECO:0008006" key="8">
    <source>
        <dbReference type="Google" id="ProtNLM"/>
    </source>
</evidence>
<evidence type="ECO:0000256" key="3">
    <source>
        <dbReference type="ARBA" id="ARBA00022989"/>
    </source>
</evidence>
<keyword evidence="4 5" id="KW-0472">Membrane</keyword>
<dbReference type="GO" id="GO:0005351">
    <property type="term" value="F:carbohydrate:proton symporter activity"/>
    <property type="evidence" value="ECO:0007669"/>
    <property type="project" value="TreeGrafter"/>
</dbReference>
<accession>A0A1Y1YMS0</accession>
<comment type="caution">
    <text evidence="6">The sequence shown here is derived from an EMBL/GenBank/DDBJ whole genome shotgun (WGS) entry which is preliminary data.</text>
</comment>
<keyword evidence="3 5" id="KW-1133">Transmembrane helix</keyword>
<dbReference type="Gene3D" id="1.20.1250.20">
    <property type="entry name" value="MFS general substrate transporter like domains"/>
    <property type="match status" value="1"/>
</dbReference>